<accession>A0A2U2N0L4</accession>
<keyword evidence="5 6" id="KW-0560">Oxidoreductase</keyword>
<dbReference type="PRINTS" id="PR01001">
    <property type="entry name" value="FADG3PDH"/>
</dbReference>
<keyword evidence="4" id="KW-0274">FAD</keyword>
<name>A0A2U2N0L4_9GAMM</name>
<dbReference type="InterPro" id="IPR000447">
    <property type="entry name" value="G3P_DH_FAD-dep"/>
</dbReference>
<dbReference type="RefSeq" id="WP_109678973.1">
    <property type="nucleotide sequence ID" value="NZ_CP086615.1"/>
</dbReference>
<evidence type="ECO:0000259" key="7">
    <source>
        <dbReference type="Pfam" id="PF01266"/>
    </source>
</evidence>
<dbReference type="Gene3D" id="1.10.8.870">
    <property type="entry name" value="Alpha-glycerophosphate oxidase, cap domain"/>
    <property type="match status" value="1"/>
</dbReference>
<proteinExistence type="inferred from homology"/>
<evidence type="ECO:0000313" key="10">
    <source>
        <dbReference type="Proteomes" id="UP000245474"/>
    </source>
</evidence>
<comment type="catalytic activity">
    <reaction evidence="6">
        <text>a quinone + sn-glycerol 3-phosphate = dihydroxyacetone phosphate + a quinol</text>
        <dbReference type="Rhea" id="RHEA:18977"/>
        <dbReference type="ChEBI" id="CHEBI:24646"/>
        <dbReference type="ChEBI" id="CHEBI:57597"/>
        <dbReference type="ChEBI" id="CHEBI:57642"/>
        <dbReference type="ChEBI" id="CHEBI:132124"/>
        <dbReference type="EC" id="1.1.5.3"/>
    </reaction>
</comment>
<dbReference type="PANTHER" id="PTHR11985:SF15">
    <property type="entry name" value="GLYCEROL-3-PHOSPHATE DEHYDROGENASE, MITOCHONDRIAL"/>
    <property type="match status" value="1"/>
</dbReference>
<comment type="caution">
    <text evidence="9">The sequence shown here is derived from an EMBL/GenBank/DDBJ whole genome shotgun (WGS) entry which is preliminary data.</text>
</comment>
<dbReference type="GO" id="GO:0009331">
    <property type="term" value="C:glycerol-3-phosphate dehydrogenase (FAD) complex"/>
    <property type="evidence" value="ECO:0007669"/>
    <property type="project" value="UniProtKB-UniRule"/>
</dbReference>
<feature type="domain" description="FAD dependent oxidoreductase" evidence="7">
    <location>
        <begin position="13"/>
        <end position="334"/>
    </location>
</feature>
<protein>
    <recommendedName>
        <fullName evidence="6">Glycerol-3-phosphate dehydrogenase</fullName>
        <ecNumber evidence="6">1.1.5.3</ecNumber>
    </recommendedName>
</protein>
<keyword evidence="10" id="KW-1185">Reference proteome</keyword>
<evidence type="ECO:0000256" key="2">
    <source>
        <dbReference type="ARBA" id="ARBA00007330"/>
    </source>
</evidence>
<reference evidence="9 10" key="1">
    <citation type="submission" date="2018-05" db="EMBL/GenBank/DDBJ databases">
        <title>Spiribacter halobius sp. nov., a moderately halophilic bacterium isolated from marine solar saltern.</title>
        <authorList>
            <person name="Zheng W.-S."/>
            <person name="Lu D.-C."/>
            <person name="Du Z.-J."/>
        </authorList>
    </citation>
    <scope>NUCLEOTIDE SEQUENCE [LARGE SCALE GENOMIC DNA]</scope>
    <source>
        <strain evidence="9 10">E85</strain>
    </source>
</reference>
<dbReference type="InterPro" id="IPR036188">
    <property type="entry name" value="FAD/NAD-bd_sf"/>
</dbReference>
<dbReference type="EMBL" id="QFFI01000017">
    <property type="protein sequence ID" value="PWG62583.1"/>
    <property type="molecule type" value="Genomic_DNA"/>
</dbReference>
<dbReference type="Gene3D" id="3.30.9.10">
    <property type="entry name" value="D-Amino Acid Oxidase, subunit A, domain 2"/>
    <property type="match status" value="1"/>
</dbReference>
<dbReference type="AlphaFoldDB" id="A0A2U2N0L4"/>
<dbReference type="PANTHER" id="PTHR11985">
    <property type="entry name" value="GLYCEROL-3-PHOSPHATE DEHYDROGENASE"/>
    <property type="match status" value="1"/>
</dbReference>
<feature type="domain" description="Alpha-glycerophosphate oxidase C-terminal" evidence="8">
    <location>
        <begin position="391"/>
        <end position="494"/>
    </location>
</feature>
<gene>
    <name evidence="9" type="ORF">DEM34_11575</name>
</gene>
<evidence type="ECO:0000256" key="1">
    <source>
        <dbReference type="ARBA" id="ARBA00001974"/>
    </source>
</evidence>
<dbReference type="OrthoDB" id="9766796at2"/>
<sequence length="511" mass="56444">MSGAAAETADRYDVVVVGGGINGAGIARDAAGRGLRVMLCEQGDLANYTSSASTKLVHGGLRYLEYYEFRLVRKALAEREVLLGIAPHIIWPLRFVMPHVRELRPAWMIRAGLFLYDHLGGRKKLAGSRGIDLRRHPAGEPLQEGLTKGFVYSDCWVQDARLVVLNCRDAADRGATVLPRTRCVGAERNGEGWLVGLEDTVTGSRRQVHARAVVNAAGPWVGRFLGEAMHDERKRDVHLVKGSHIVVPKLFEHDHAYLFQHTDGRVIFAIPYEGEFTLIGTTDVAYEGDPATASASAEEIDYLCQAVNRYFRRPVSADDVVWTYSGVRALYDEDDSENASALSRDYTLDLDTRAAPLLSVFGGKITTYRTLAREAVDRIAPLLGAEIRDWTGTAALPGGDIRDGDFEGYLQGLLAARPWLPESLGWRLARNYGRDAERILGAAQGVEGLGEHFGADLYEAELRHLAEREWAMTGDDAIWRRSKLGLQLNAAEQARVAEWFQTRQERGASAS</sequence>
<evidence type="ECO:0000256" key="3">
    <source>
        <dbReference type="ARBA" id="ARBA00022630"/>
    </source>
</evidence>
<organism evidence="9 10">
    <name type="scientific">Sediminicurvatus halobius</name>
    <dbReference type="NCBI Taxonomy" id="2182432"/>
    <lineage>
        <taxon>Bacteria</taxon>
        <taxon>Pseudomonadati</taxon>
        <taxon>Pseudomonadota</taxon>
        <taxon>Gammaproteobacteria</taxon>
        <taxon>Chromatiales</taxon>
        <taxon>Ectothiorhodospiraceae</taxon>
        <taxon>Sediminicurvatus</taxon>
    </lineage>
</organism>
<evidence type="ECO:0000259" key="8">
    <source>
        <dbReference type="Pfam" id="PF16901"/>
    </source>
</evidence>
<dbReference type="InterPro" id="IPR031656">
    <property type="entry name" value="DAO_C"/>
</dbReference>
<dbReference type="Proteomes" id="UP000245474">
    <property type="component" value="Unassembled WGS sequence"/>
</dbReference>
<dbReference type="PROSITE" id="PS00978">
    <property type="entry name" value="FAD_G3PDH_2"/>
    <property type="match status" value="1"/>
</dbReference>
<dbReference type="Pfam" id="PF16901">
    <property type="entry name" value="DAO_C"/>
    <property type="match status" value="1"/>
</dbReference>
<dbReference type="InterPro" id="IPR038299">
    <property type="entry name" value="DAO_C_sf"/>
</dbReference>
<dbReference type="GO" id="GO:0004368">
    <property type="term" value="F:glycerol-3-phosphate dehydrogenase (quinone) activity"/>
    <property type="evidence" value="ECO:0007669"/>
    <property type="project" value="UniProtKB-EC"/>
</dbReference>
<dbReference type="PROSITE" id="PS00977">
    <property type="entry name" value="FAD_G3PDH_1"/>
    <property type="match status" value="1"/>
</dbReference>
<evidence type="ECO:0000313" key="9">
    <source>
        <dbReference type="EMBL" id="PWG62583.1"/>
    </source>
</evidence>
<dbReference type="NCBIfam" id="NF008899">
    <property type="entry name" value="PRK12266.1"/>
    <property type="match status" value="1"/>
</dbReference>
<dbReference type="Gene3D" id="3.50.50.60">
    <property type="entry name" value="FAD/NAD(P)-binding domain"/>
    <property type="match status" value="1"/>
</dbReference>
<dbReference type="SUPFAM" id="SSF51905">
    <property type="entry name" value="FAD/NAD(P)-binding domain"/>
    <property type="match status" value="1"/>
</dbReference>
<dbReference type="Pfam" id="PF01266">
    <property type="entry name" value="DAO"/>
    <property type="match status" value="1"/>
</dbReference>
<dbReference type="Gene3D" id="6.10.250.1890">
    <property type="match status" value="1"/>
</dbReference>
<keyword evidence="3 6" id="KW-0285">Flavoprotein</keyword>
<evidence type="ECO:0000256" key="4">
    <source>
        <dbReference type="ARBA" id="ARBA00022827"/>
    </source>
</evidence>
<dbReference type="EC" id="1.1.5.3" evidence="6"/>
<evidence type="ECO:0000256" key="5">
    <source>
        <dbReference type="ARBA" id="ARBA00023002"/>
    </source>
</evidence>
<comment type="similarity">
    <text evidence="2 6">Belongs to the FAD-dependent glycerol-3-phosphate dehydrogenase family.</text>
</comment>
<dbReference type="NCBIfam" id="NF009906">
    <property type="entry name" value="PRK13369.1"/>
    <property type="match status" value="1"/>
</dbReference>
<evidence type="ECO:0000256" key="6">
    <source>
        <dbReference type="RuleBase" id="RU361217"/>
    </source>
</evidence>
<dbReference type="InterPro" id="IPR006076">
    <property type="entry name" value="FAD-dep_OxRdtase"/>
</dbReference>
<comment type="cofactor">
    <cofactor evidence="1 6">
        <name>FAD</name>
        <dbReference type="ChEBI" id="CHEBI:57692"/>
    </cofactor>
</comment>
<dbReference type="GO" id="GO:0046168">
    <property type="term" value="P:glycerol-3-phosphate catabolic process"/>
    <property type="evidence" value="ECO:0007669"/>
    <property type="project" value="TreeGrafter"/>
</dbReference>
<dbReference type="SUPFAM" id="SSF54373">
    <property type="entry name" value="FAD-linked reductases, C-terminal domain"/>
    <property type="match status" value="1"/>
</dbReference>